<evidence type="ECO:0000313" key="3">
    <source>
        <dbReference type="EMBL" id="SMG32998.1"/>
    </source>
</evidence>
<dbReference type="InterPro" id="IPR016181">
    <property type="entry name" value="Acyl_CoA_acyltransferase"/>
</dbReference>
<protein>
    <submittedName>
        <fullName evidence="3">Ribosomal protein S18 acetylase RimI</fullName>
    </submittedName>
</protein>
<dbReference type="InterPro" id="IPR050680">
    <property type="entry name" value="YpeA/RimI_acetyltransf"/>
</dbReference>
<dbReference type="PANTHER" id="PTHR43420">
    <property type="entry name" value="ACETYLTRANSFERASE"/>
    <property type="match status" value="1"/>
</dbReference>
<dbReference type="GO" id="GO:0005840">
    <property type="term" value="C:ribosome"/>
    <property type="evidence" value="ECO:0007669"/>
    <property type="project" value="UniProtKB-KW"/>
</dbReference>
<dbReference type="EMBL" id="FXAZ01000002">
    <property type="protein sequence ID" value="SMG32998.1"/>
    <property type="molecule type" value="Genomic_DNA"/>
</dbReference>
<dbReference type="AlphaFoldDB" id="A0A1X7JX95"/>
<reference evidence="3 4" key="1">
    <citation type="submission" date="2017-04" db="EMBL/GenBank/DDBJ databases">
        <authorList>
            <person name="Afonso C.L."/>
            <person name="Miller P.J."/>
            <person name="Scott M.A."/>
            <person name="Spackman E."/>
            <person name="Goraichik I."/>
            <person name="Dimitrov K.M."/>
            <person name="Suarez D.L."/>
            <person name="Swayne D.E."/>
        </authorList>
    </citation>
    <scope>NUCLEOTIDE SEQUENCE [LARGE SCALE GENOMIC DNA]</scope>
    <source>
        <strain evidence="3 4">11</strain>
    </source>
</reference>
<proteinExistence type="predicted"/>
<organism evidence="3 4">
    <name type="scientific">Paenibacillus aquistagni</name>
    <dbReference type="NCBI Taxonomy" id="1852522"/>
    <lineage>
        <taxon>Bacteria</taxon>
        <taxon>Bacillati</taxon>
        <taxon>Bacillota</taxon>
        <taxon>Bacilli</taxon>
        <taxon>Bacillales</taxon>
        <taxon>Paenibacillaceae</taxon>
        <taxon>Paenibacillus</taxon>
    </lineage>
</organism>
<name>A0A1X7JX95_9BACL</name>
<dbReference type="Pfam" id="PF00583">
    <property type="entry name" value="Acetyltransf_1"/>
    <property type="match status" value="1"/>
</dbReference>
<dbReference type="InterPro" id="IPR000182">
    <property type="entry name" value="GNAT_dom"/>
</dbReference>
<dbReference type="Gene3D" id="3.40.630.30">
    <property type="match status" value="1"/>
</dbReference>
<dbReference type="PROSITE" id="PS51186">
    <property type="entry name" value="GNAT"/>
    <property type="match status" value="1"/>
</dbReference>
<dbReference type="OrthoDB" id="2638380at2"/>
<keyword evidence="3" id="KW-0689">Ribosomal protein</keyword>
<keyword evidence="4" id="KW-1185">Reference proteome</keyword>
<dbReference type="STRING" id="1852522.SAMN06295960_1821"/>
<gene>
    <name evidence="3" type="ORF">SAMN06295960_1821</name>
</gene>
<evidence type="ECO:0000256" key="1">
    <source>
        <dbReference type="ARBA" id="ARBA00022679"/>
    </source>
</evidence>
<keyword evidence="1" id="KW-0808">Transferase</keyword>
<dbReference type="CDD" id="cd04301">
    <property type="entry name" value="NAT_SF"/>
    <property type="match status" value="1"/>
</dbReference>
<dbReference type="SUPFAM" id="SSF55729">
    <property type="entry name" value="Acyl-CoA N-acyltransferases (Nat)"/>
    <property type="match status" value="1"/>
</dbReference>
<dbReference type="RefSeq" id="WP_085494072.1">
    <property type="nucleotide sequence ID" value="NZ_FXAZ01000002.1"/>
</dbReference>
<dbReference type="GO" id="GO:0016747">
    <property type="term" value="F:acyltransferase activity, transferring groups other than amino-acyl groups"/>
    <property type="evidence" value="ECO:0007669"/>
    <property type="project" value="InterPro"/>
</dbReference>
<accession>A0A1X7JX95</accession>
<sequence>MLRLRKPKRDDPLIYKLIVKELIPQSHLQWDQQQILDDLPDRLGEGVTYVETTRGRFMGFIHVFKHQENLVIDMLAVDSRYQGTGIGSKLLEKAEHYGLLKKCRQSVLLSDYGNEQAKRFYLRHGYHIARFLPSVICYEMTKKL</sequence>
<keyword evidence="2" id="KW-0012">Acyltransferase</keyword>
<dbReference type="Proteomes" id="UP000193834">
    <property type="component" value="Unassembled WGS sequence"/>
</dbReference>
<evidence type="ECO:0000256" key="2">
    <source>
        <dbReference type="ARBA" id="ARBA00023315"/>
    </source>
</evidence>
<evidence type="ECO:0000313" key="4">
    <source>
        <dbReference type="Proteomes" id="UP000193834"/>
    </source>
</evidence>
<keyword evidence="3" id="KW-0687">Ribonucleoprotein</keyword>